<comment type="similarity">
    <text evidence="2 10">Belongs to the GAMAD family.</text>
</comment>
<keyword evidence="5 10" id="KW-0493">Microtubule</keyword>
<dbReference type="SMART" id="SM00960">
    <property type="entry name" value="Robl_LC7"/>
    <property type="match status" value="1"/>
</dbReference>
<gene>
    <name evidence="12" type="ORF">LY90DRAFT_461619</name>
</gene>
<evidence type="ECO:0000256" key="7">
    <source>
        <dbReference type="ARBA" id="ARBA00023175"/>
    </source>
</evidence>
<comment type="subcellular location">
    <subcellularLocation>
        <location evidence="1 10">Cytoplasm</location>
        <location evidence="1 10">Cytoskeleton</location>
    </subcellularLocation>
</comment>
<name>A0A1Y2ATV3_9FUNG</name>
<comment type="function">
    <text evidence="9">Acts as one of several non-catalytic accessory components of the cytoplasmic dynein 1 complex that are thought to be involved in linking dynein to cargos and to adapter proteins that regulate dynein function. Cytoplasmic dynein 1 acts as a motor for the intracellular retrograde motility of vesicles and organelles along microtubules.</text>
</comment>
<keyword evidence="4 10" id="KW-0963">Cytoplasm</keyword>
<dbReference type="Gene3D" id="3.30.450.30">
    <property type="entry name" value="Dynein light chain 2a, cytoplasmic"/>
    <property type="match status" value="1"/>
</dbReference>
<feature type="domain" description="Roadblock/LAMTOR2" evidence="11">
    <location>
        <begin position="4"/>
        <end position="92"/>
    </location>
</feature>
<evidence type="ECO:0000256" key="3">
    <source>
        <dbReference type="ARBA" id="ARBA00022448"/>
    </source>
</evidence>
<evidence type="ECO:0000256" key="5">
    <source>
        <dbReference type="ARBA" id="ARBA00022701"/>
    </source>
</evidence>
<comment type="caution">
    <text evidence="12">The sequence shown here is derived from an EMBL/GenBank/DDBJ whole genome shotgun (WGS) entry which is preliminary data.</text>
</comment>
<dbReference type="Proteomes" id="UP000193920">
    <property type="component" value="Unassembled WGS sequence"/>
</dbReference>
<dbReference type="GO" id="GO:0045505">
    <property type="term" value="F:dynein intermediate chain binding"/>
    <property type="evidence" value="ECO:0007669"/>
    <property type="project" value="UniProtKB-UniRule"/>
</dbReference>
<dbReference type="GO" id="GO:0007018">
    <property type="term" value="P:microtubule-based movement"/>
    <property type="evidence" value="ECO:0007669"/>
    <property type="project" value="UniProtKB-UniRule"/>
</dbReference>
<evidence type="ECO:0000256" key="4">
    <source>
        <dbReference type="ARBA" id="ARBA00022490"/>
    </source>
</evidence>
<evidence type="ECO:0000256" key="1">
    <source>
        <dbReference type="ARBA" id="ARBA00004245"/>
    </source>
</evidence>
<keyword evidence="6 10" id="KW-0243">Dynein</keyword>
<dbReference type="AlphaFoldDB" id="A0A1Y2ATV3"/>
<dbReference type="FunFam" id="3.30.450.30:FF:000029">
    <property type="entry name" value="Dynein light chain roadblock"/>
    <property type="match status" value="1"/>
</dbReference>
<accession>A0A1Y2ATV3</accession>
<evidence type="ECO:0000313" key="12">
    <source>
        <dbReference type="EMBL" id="ORY26003.1"/>
    </source>
</evidence>
<sequence>MSEVEETIKRLQSHKGVEGIVIVNNDGIPIRSTLDNNLTVQYSALITQLASKARSVVRDLDPQNDLTFLRIRSKKHEIMVAPDKEYILIVIQNPQETPNLS</sequence>
<evidence type="ECO:0000256" key="2">
    <source>
        <dbReference type="ARBA" id="ARBA00007191"/>
    </source>
</evidence>
<evidence type="ECO:0000313" key="13">
    <source>
        <dbReference type="Proteomes" id="UP000193920"/>
    </source>
</evidence>
<dbReference type="PANTHER" id="PTHR10779">
    <property type="entry name" value="DYNEIN LIGHT CHAIN ROADBLOCK"/>
    <property type="match status" value="1"/>
</dbReference>
<keyword evidence="3 10" id="KW-0813">Transport</keyword>
<evidence type="ECO:0000256" key="8">
    <source>
        <dbReference type="ARBA" id="ARBA00023212"/>
    </source>
</evidence>
<evidence type="ECO:0000259" key="11">
    <source>
        <dbReference type="SMART" id="SM00960"/>
    </source>
</evidence>
<dbReference type="STRING" id="1754190.A0A1Y2ATV3"/>
<dbReference type="OrthoDB" id="9985637at2759"/>
<dbReference type="EMBL" id="MCOG01000206">
    <property type="protein sequence ID" value="ORY26003.1"/>
    <property type="molecule type" value="Genomic_DNA"/>
</dbReference>
<keyword evidence="8 10" id="KW-0206">Cytoskeleton</keyword>
<dbReference type="InterPro" id="IPR004942">
    <property type="entry name" value="Roadblock/LAMTOR2_dom"/>
</dbReference>
<keyword evidence="13" id="KW-1185">Reference proteome</keyword>
<dbReference type="Pfam" id="PF03259">
    <property type="entry name" value="Robl_LC7"/>
    <property type="match status" value="1"/>
</dbReference>
<dbReference type="PIRSF" id="PIRSF009998">
    <property type="entry name" value="DLC7"/>
    <property type="match status" value="1"/>
</dbReference>
<dbReference type="InterPro" id="IPR016561">
    <property type="entry name" value="DYNLRB1/2"/>
</dbReference>
<reference evidence="12 13" key="1">
    <citation type="submission" date="2016-08" db="EMBL/GenBank/DDBJ databases">
        <title>A Parts List for Fungal Cellulosomes Revealed by Comparative Genomics.</title>
        <authorList>
            <consortium name="DOE Joint Genome Institute"/>
            <person name="Haitjema C.H."/>
            <person name="Gilmore S.P."/>
            <person name="Henske J.K."/>
            <person name="Solomon K.V."/>
            <person name="De Groot R."/>
            <person name="Kuo A."/>
            <person name="Mondo S.J."/>
            <person name="Salamov A.A."/>
            <person name="Labutti K."/>
            <person name="Zhao Z."/>
            <person name="Chiniquy J."/>
            <person name="Barry K."/>
            <person name="Brewer H.M."/>
            <person name="Purvine S.O."/>
            <person name="Wright A.T."/>
            <person name="Boxma B."/>
            <person name="Van Alen T."/>
            <person name="Hackstein J.H."/>
            <person name="Baker S.E."/>
            <person name="Grigoriev I.V."/>
            <person name="O'Malley M.A."/>
        </authorList>
    </citation>
    <scope>NUCLEOTIDE SEQUENCE [LARGE SCALE GENOMIC DNA]</scope>
    <source>
        <strain evidence="12 13">G1</strain>
    </source>
</reference>
<protein>
    <recommendedName>
        <fullName evidence="10">Dynein light chain roadblock</fullName>
    </recommendedName>
</protein>
<dbReference type="GO" id="GO:0005874">
    <property type="term" value="C:microtubule"/>
    <property type="evidence" value="ECO:0007669"/>
    <property type="project" value="UniProtKB-UniRule"/>
</dbReference>
<evidence type="ECO:0000256" key="10">
    <source>
        <dbReference type="PIRNR" id="PIRNR009998"/>
    </source>
</evidence>
<dbReference type="GO" id="GO:0005737">
    <property type="term" value="C:cytoplasm"/>
    <property type="evidence" value="ECO:0007669"/>
    <property type="project" value="UniProtKB-UniRule"/>
</dbReference>
<keyword evidence="7 10" id="KW-0505">Motor protein</keyword>
<evidence type="ECO:0000256" key="9">
    <source>
        <dbReference type="ARBA" id="ARBA00025362"/>
    </source>
</evidence>
<dbReference type="GO" id="GO:0005868">
    <property type="term" value="C:cytoplasmic dynein complex"/>
    <property type="evidence" value="ECO:0007669"/>
    <property type="project" value="UniProtKB-UniRule"/>
</dbReference>
<dbReference type="SUPFAM" id="SSF103196">
    <property type="entry name" value="Roadblock/LC7 domain"/>
    <property type="match status" value="1"/>
</dbReference>
<evidence type="ECO:0000256" key="6">
    <source>
        <dbReference type="ARBA" id="ARBA00023017"/>
    </source>
</evidence>
<proteinExistence type="inferred from homology"/>
<organism evidence="12 13">
    <name type="scientific">Neocallimastix californiae</name>
    <dbReference type="NCBI Taxonomy" id="1754190"/>
    <lineage>
        <taxon>Eukaryota</taxon>
        <taxon>Fungi</taxon>
        <taxon>Fungi incertae sedis</taxon>
        <taxon>Chytridiomycota</taxon>
        <taxon>Chytridiomycota incertae sedis</taxon>
        <taxon>Neocallimastigomycetes</taxon>
        <taxon>Neocallimastigales</taxon>
        <taxon>Neocallimastigaceae</taxon>
        <taxon>Neocallimastix</taxon>
    </lineage>
</organism>